<dbReference type="InterPro" id="IPR005055">
    <property type="entry name" value="A10/PebIII"/>
</dbReference>
<sequence>MRKSIFSPLDPSSRPTMKLVLLSLSLLALSQGAPYSAEHDDFDVEPVLRDPALLKSFSDCFLDKGPCDEIQSHFKKNIPDAVQTACSSCTDKQKHLMRRVLEVLTVQYPDVAEQFTTKYDPEKKYIPALLSAVDKA</sequence>
<dbReference type="InterPro" id="IPR036682">
    <property type="entry name" value="OS_D_A10/PebIII_sf"/>
</dbReference>
<proteinExistence type="predicted"/>
<dbReference type="EMBL" id="CAJHNJ030000029">
    <property type="protein sequence ID" value="CAG9123645.1"/>
    <property type="molecule type" value="Genomic_DNA"/>
</dbReference>
<feature type="signal peptide" evidence="1">
    <location>
        <begin position="1"/>
        <end position="32"/>
    </location>
</feature>
<keyword evidence="1" id="KW-0732">Signal</keyword>
<reference evidence="2" key="1">
    <citation type="submission" date="2020-11" db="EMBL/GenBank/DDBJ databases">
        <authorList>
            <person name="Whiteford S."/>
        </authorList>
    </citation>
    <scope>NUCLEOTIDE SEQUENCE</scope>
</reference>
<dbReference type="PANTHER" id="PTHR11257">
    <property type="entry name" value="CHEMOSENSORY PROTEIN-RELATED"/>
    <property type="match status" value="1"/>
</dbReference>
<dbReference type="AlphaFoldDB" id="A0A8S4F7J4"/>
<dbReference type="PANTHER" id="PTHR11257:SF13">
    <property type="entry name" value="GEO07322P1"/>
    <property type="match status" value="1"/>
</dbReference>
<evidence type="ECO:0000256" key="1">
    <source>
        <dbReference type="SAM" id="SignalP"/>
    </source>
</evidence>
<dbReference type="Pfam" id="PF03392">
    <property type="entry name" value="OS-D"/>
    <property type="match status" value="1"/>
</dbReference>
<dbReference type="Proteomes" id="UP000653454">
    <property type="component" value="Unassembled WGS sequence"/>
</dbReference>
<gene>
    <name evidence="2" type="ORF">PLXY2_LOCUS8027</name>
</gene>
<feature type="chain" id="PRO_5035934429" evidence="1">
    <location>
        <begin position="33"/>
        <end position="136"/>
    </location>
</feature>
<protein>
    <submittedName>
        <fullName evidence="2">(diamondback moth) hypothetical protein</fullName>
    </submittedName>
</protein>
<evidence type="ECO:0000313" key="3">
    <source>
        <dbReference type="Proteomes" id="UP000653454"/>
    </source>
</evidence>
<name>A0A8S4F7J4_PLUXY</name>
<keyword evidence="3" id="KW-1185">Reference proteome</keyword>
<dbReference type="Gene3D" id="1.10.2080.10">
    <property type="entry name" value="Insect odorant-binding protein A10/Ejaculatory bulb-specific protein 3"/>
    <property type="match status" value="1"/>
</dbReference>
<evidence type="ECO:0000313" key="2">
    <source>
        <dbReference type="EMBL" id="CAG9123645.1"/>
    </source>
</evidence>
<accession>A0A8S4F7J4</accession>
<organism evidence="2 3">
    <name type="scientific">Plutella xylostella</name>
    <name type="common">Diamondback moth</name>
    <name type="synonym">Plutella maculipennis</name>
    <dbReference type="NCBI Taxonomy" id="51655"/>
    <lineage>
        <taxon>Eukaryota</taxon>
        <taxon>Metazoa</taxon>
        <taxon>Ecdysozoa</taxon>
        <taxon>Arthropoda</taxon>
        <taxon>Hexapoda</taxon>
        <taxon>Insecta</taxon>
        <taxon>Pterygota</taxon>
        <taxon>Neoptera</taxon>
        <taxon>Endopterygota</taxon>
        <taxon>Lepidoptera</taxon>
        <taxon>Glossata</taxon>
        <taxon>Ditrysia</taxon>
        <taxon>Yponomeutoidea</taxon>
        <taxon>Plutellidae</taxon>
        <taxon>Plutella</taxon>
    </lineage>
</organism>
<comment type="caution">
    <text evidence="2">The sequence shown here is derived from an EMBL/GenBank/DDBJ whole genome shotgun (WGS) entry which is preliminary data.</text>
</comment>
<dbReference type="SUPFAM" id="SSF100910">
    <property type="entry name" value="Chemosensory protein Csp2"/>
    <property type="match status" value="1"/>
</dbReference>